<feature type="transmembrane region" description="Helical" evidence="1">
    <location>
        <begin position="182"/>
        <end position="200"/>
    </location>
</feature>
<feature type="transmembrane region" description="Helical" evidence="1">
    <location>
        <begin position="155"/>
        <end position="176"/>
    </location>
</feature>
<feature type="transmembrane region" description="Helical" evidence="1">
    <location>
        <begin position="86"/>
        <end position="107"/>
    </location>
</feature>
<dbReference type="PANTHER" id="PTHR14969">
    <property type="entry name" value="SPHINGOSINE-1-PHOSPHATE PHOSPHOHYDROLASE"/>
    <property type="match status" value="1"/>
</dbReference>
<keyword evidence="1" id="KW-0812">Transmembrane</keyword>
<keyword evidence="1" id="KW-1133">Transmembrane helix</keyword>
<dbReference type="PANTHER" id="PTHR14969:SF13">
    <property type="entry name" value="AT30094P"/>
    <property type="match status" value="1"/>
</dbReference>
<accession>A0ABQ1JDZ1</accession>
<reference evidence="4" key="1">
    <citation type="journal article" date="2019" name="Int. J. Syst. Evol. Microbiol.">
        <title>The Global Catalogue of Microorganisms (GCM) 10K type strain sequencing project: providing services to taxonomists for standard genome sequencing and annotation.</title>
        <authorList>
            <consortium name="The Broad Institute Genomics Platform"/>
            <consortium name="The Broad Institute Genome Sequencing Center for Infectious Disease"/>
            <person name="Wu L."/>
            <person name="Ma J."/>
        </authorList>
    </citation>
    <scope>NUCLEOTIDE SEQUENCE [LARGE SCALE GENOMIC DNA]</scope>
    <source>
        <strain evidence="4">CGMCC 1.15928</strain>
    </source>
</reference>
<comment type="caution">
    <text evidence="3">The sequence shown here is derived from an EMBL/GenBank/DDBJ whole genome shotgun (WGS) entry which is preliminary data.</text>
</comment>
<feature type="transmembrane region" description="Helical" evidence="1">
    <location>
        <begin position="212"/>
        <end position="230"/>
    </location>
</feature>
<feature type="transmembrane region" description="Helical" evidence="1">
    <location>
        <begin position="52"/>
        <end position="79"/>
    </location>
</feature>
<dbReference type="RefSeq" id="WP_084391447.1">
    <property type="nucleotide sequence ID" value="NZ_BMKF01000001.1"/>
</dbReference>
<name>A0ABQ1JDZ1_9PROT</name>
<dbReference type="InterPro" id="IPR036938">
    <property type="entry name" value="PAP2/HPO_sf"/>
</dbReference>
<organism evidence="3 4">
    <name type="scientific">Henriciella pelagia</name>
    <dbReference type="NCBI Taxonomy" id="1977912"/>
    <lineage>
        <taxon>Bacteria</taxon>
        <taxon>Pseudomonadati</taxon>
        <taxon>Pseudomonadota</taxon>
        <taxon>Alphaproteobacteria</taxon>
        <taxon>Hyphomonadales</taxon>
        <taxon>Hyphomonadaceae</taxon>
        <taxon>Henriciella</taxon>
    </lineage>
</organism>
<evidence type="ECO:0000313" key="4">
    <source>
        <dbReference type="Proteomes" id="UP000628854"/>
    </source>
</evidence>
<evidence type="ECO:0000313" key="3">
    <source>
        <dbReference type="EMBL" id="GGB64465.1"/>
    </source>
</evidence>
<dbReference type="Proteomes" id="UP000628854">
    <property type="component" value="Unassembled WGS sequence"/>
</dbReference>
<dbReference type="SMART" id="SM00014">
    <property type="entry name" value="acidPPc"/>
    <property type="match status" value="1"/>
</dbReference>
<protein>
    <recommendedName>
        <fullName evidence="2">Phosphatidic acid phosphatase type 2/haloperoxidase domain-containing protein</fullName>
    </recommendedName>
</protein>
<evidence type="ECO:0000259" key="2">
    <source>
        <dbReference type="SMART" id="SM00014"/>
    </source>
</evidence>
<dbReference type="Pfam" id="PF01569">
    <property type="entry name" value="PAP2"/>
    <property type="match status" value="1"/>
</dbReference>
<dbReference type="EMBL" id="BMKF01000001">
    <property type="protein sequence ID" value="GGB64465.1"/>
    <property type="molecule type" value="Genomic_DNA"/>
</dbReference>
<dbReference type="Gene3D" id="1.20.144.10">
    <property type="entry name" value="Phosphatidic acid phosphatase type 2/haloperoxidase"/>
    <property type="match status" value="1"/>
</dbReference>
<dbReference type="CDD" id="cd03392">
    <property type="entry name" value="PAP2_like_2"/>
    <property type="match status" value="1"/>
</dbReference>
<gene>
    <name evidence="3" type="ORF">GCM10011503_11580</name>
</gene>
<evidence type="ECO:0000256" key="1">
    <source>
        <dbReference type="SAM" id="Phobius"/>
    </source>
</evidence>
<feature type="domain" description="Phosphatidic acid phosphatase type 2/haloperoxidase" evidence="2">
    <location>
        <begin position="86"/>
        <end position="197"/>
    </location>
</feature>
<keyword evidence="1" id="KW-0472">Membrane</keyword>
<feature type="transmembrane region" description="Helical" evidence="1">
    <location>
        <begin position="127"/>
        <end position="148"/>
    </location>
</feature>
<dbReference type="InterPro" id="IPR000326">
    <property type="entry name" value="PAP2/HPO"/>
</dbReference>
<dbReference type="SUPFAM" id="SSF48317">
    <property type="entry name" value="Acid phosphatase/Vanadium-dependent haloperoxidase"/>
    <property type="match status" value="1"/>
</dbReference>
<sequence length="256" mass="27661">MPMKSRYILSLSVLVVLLAALTYAVQVQLIPAAIDGELSELVLATRHPADDWVVVLVTLLGDGIALTLIGAAVTVALAFRSAWWPAVTTGLVFITTPFVVKAIKLLVGRERPNADLYSGVESFSFPSGHMTNSMVIYGTLAMLAAYALEGWWRRAALAGFVTLIVSIGASRVYLGAHWPSDVIAAMLLATIMLCVVHSSLARQAGDLSLRRAFVLVFLFTLAVWAVYGFLTLEVALDIYKIDVDPEGTIDIEPPEQ</sequence>
<keyword evidence="4" id="KW-1185">Reference proteome</keyword>
<proteinExistence type="predicted"/>